<dbReference type="PANTHER" id="PTHR43394:SF1">
    <property type="entry name" value="ATP-BINDING CASSETTE SUB-FAMILY B MEMBER 10, MITOCHONDRIAL"/>
    <property type="match status" value="1"/>
</dbReference>
<evidence type="ECO:0000259" key="10">
    <source>
        <dbReference type="PROSITE" id="PS50893"/>
    </source>
</evidence>
<evidence type="ECO:0000256" key="4">
    <source>
        <dbReference type="ARBA" id="ARBA00022692"/>
    </source>
</evidence>
<dbReference type="Proteomes" id="UP000260680">
    <property type="component" value="Unassembled WGS sequence"/>
</dbReference>
<feature type="transmembrane region" description="Helical" evidence="9">
    <location>
        <begin position="20"/>
        <end position="43"/>
    </location>
</feature>
<dbReference type="PROSITE" id="PS50929">
    <property type="entry name" value="ABC_TM1F"/>
    <property type="match status" value="1"/>
</dbReference>
<keyword evidence="5" id="KW-0547">Nucleotide-binding</keyword>
<keyword evidence="6 12" id="KW-0067">ATP-binding</keyword>
<accession>A0A3E2N7X6</accession>
<dbReference type="Gene3D" id="3.40.50.300">
    <property type="entry name" value="P-loop containing nucleotide triphosphate hydrolases"/>
    <property type="match status" value="1"/>
</dbReference>
<organism evidence="12 13">
    <name type="scientific">Lacrimispora amygdalina</name>
    <dbReference type="NCBI Taxonomy" id="253257"/>
    <lineage>
        <taxon>Bacteria</taxon>
        <taxon>Bacillati</taxon>
        <taxon>Bacillota</taxon>
        <taxon>Clostridia</taxon>
        <taxon>Lachnospirales</taxon>
        <taxon>Lachnospiraceae</taxon>
        <taxon>Lacrimispora</taxon>
    </lineage>
</organism>
<dbReference type="InterPro" id="IPR011527">
    <property type="entry name" value="ABC1_TM_dom"/>
</dbReference>
<dbReference type="Gene3D" id="1.20.1560.10">
    <property type="entry name" value="ABC transporter type 1, transmembrane domain"/>
    <property type="match status" value="1"/>
</dbReference>
<dbReference type="RefSeq" id="WP_117418839.1">
    <property type="nucleotide sequence ID" value="NZ_QOHO01000070.1"/>
</dbReference>
<dbReference type="CDD" id="cd03254">
    <property type="entry name" value="ABCC_Glucan_exporter_like"/>
    <property type="match status" value="1"/>
</dbReference>
<dbReference type="AlphaFoldDB" id="A0A3E2N7X6"/>
<keyword evidence="2" id="KW-0813">Transport</keyword>
<name>A0A3E2N7X6_9FIRM</name>
<evidence type="ECO:0000256" key="7">
    <source>
        <dbReference type="ARBA" id="ARBA00022989"/>
    </source>
</evidence>
<evidence type="ECO:0000256" key="9">
    <source>
        <dbReference type="SAM" id="Phobius"/>
    </source>
</evidence>
<evidence type="ECO:0000259" key="11">
    <source>
        <dbReference type="PROSITE" id="PS50929"/>
    </source>
</evidence>
<feature type="transmembrane region" description="Helical" evidence="9">
    <location>
        <begin position="256"/>
        <end position="274"/>
    </location>
</feature>
<dbReference type="PROSITE" id="PS50893">
    <property type="entry name" value="ABC_TRANSPORTER_2"/>
    <property type="match status" value="1"/>
</dbReference>
<dbReference type="InterPro" id="IPR017871">
    <property type="entry name" value="ABC_transporter-like_CS"/>
</dbReference>
<evidence type="ECO:0000256" key="6">
    <source>
        <dbReference type="ARBA" id="ARBA00022840"/>
    </source>
</evidence>
<comment type="subcellular location">
    <subcellularLocation>
        <location evidence="1">Cell membrane</location>
        <topology evidence="1">Multi-pass membrane protein</topology>
    </subcellularLocation>
</comment>
<dbReference type="InterPro" id="IPR039421">
    <property type="entry name" value="Type_1_exporter"/>
</dbReference>
<dbReference type="EMBL" id="QOHO01000070">
    <property type="protein sequence ID" value="RFZ77034.1"/>
    <property type="molecule type" value="Genomic_DNA"/>
</dbReference>
<evidence type="ECO:0000256" key="2">
    <source>
        <dbReference type="ARBA" id="ARBA00022448"/>
    </source>
</evidence>
<gene>
    <name evidence="12" type="ORF">DS742_20585</name>
</gene>
<dbReference type="CDD" id="cd18547">
    <property type="entry name" value="ABC_6TM_Tm288_like"/>
    <property type="match status" value="1"/>
</dbReference>
<feature type="domain" description="ABC transmembrane type-1" evidence="11">
    <location>
        <begin position="24"/>
        <end position="309"/>
    </location>
</feature>
<dbReference type="GO" id="GO:0005524">
    <property type="term" value="F:ATP binding"/>
    <property type="evidence" value="ECO:0007669"/>
    <property type="project" value="UniProtKB-KW"/>
</dbReference>
<comment type="caution">
    <text evidence="12">The sequence shown here is derived from an EMBL/GenBank/DDBJ whole genome shotgun (WGS) entry which is preliminary data.</text>
</comment>
<feature type="transmembrane region" description="Helical" evidence="9">
    <location>
        <begin position="142"/>
        <end position="160"/>
    </location>
</feature>
<dbReference type="GO" id="GO:0015421">
    <property type="term" value="F:ABC-type oligopeptide transporter activity"/>
    <property type="evidence" value="ECO:0007669"/>
    <property type="project" value="TreeGrafter"/>
</dbReference>
<keyword evidence="3" id="KW-1003">Cell membrane</keyword>
<dbReference type="GO" id="GO:0005886">
    <property type="term" value="C:plasma membrane"/>
    <property type="evidence" value="ECO:0007669"/>
    <property type="project" value="UniProtKB-SubCell"/>
</dbReference>
<feature type="transmembrane region" description="Helical" evidence="9">
    <location>
        <begin position="63"/>
        <end position="91"/>
    </location>
</feature>
<keyword evidence="7 9" id="KW-1133">Transmembrane helix</keyword>
<dbReference type="OrthoDB" id="9762778at2"/>
<dbReference type="Pfam" id="PF00005">
    <property type="entry name" value="ABC_tran"/>
    <property type="match status" value="1"/>
</dbReference>
<feature type="transmembrane region" description="Helical" evidence="9">
    <location>
        <begin position="166"/>
        <end position="185"/>
    </location>
</feature>
<dbReference type="PROSITE" id="PS00211">
    <property type="entry name" value="ABC_TRANSPORTER_1"/>
    <property type="match status" value="1"/>
</dbReference>
<keyword evidence="4 9" id="KW-0812">Transmembrane</keyword>
<keyword evidence="8 9" id="KW-0472">Membrane</keyword>
<dbReference type="SUPFAM" id="SSF52540">
    <property type="entry name" value="P-loop containing nucleoside triphosphate hydrolases"/>
    <property type="match status" value="1"/>
</dbReference>
<dbReference type="InterPro" id="IPR036640">
    <property type="entry name" value="ABC1_TM_sf"/>
</dbReference>
<dbReference type="FunFam" id="3.40.50.300:FF:000287">
    <property type="entry name" value="Multidrug ABC transporter ATP-binding protein"/>
    <property type="match status" value="1"/>
</dbReference>
<dbReference type="Pfam" id="PF00664">
    <property type="entry name" value="ABC_membrane"/>
    <property type="match status" value="1"/>
</dbReference>
<dbReference type="FunFam" id="1.20.1560.10:FF:000011">
    <property type="entry name" value="Multidrug ABC transporter ATP-binding protein"/>
    <property type="match status" value="1"/>
</dbReference>
<evidence type="ECO:0000256" key="8">
    <source>
        <dbReference type="ARBA" id="ARBA00023136"/>
    </source>
</evidence>
<dbReference type="SUPFAM" id="SSF90123">
    <property type="entry name" value="ABC transporter transmembrane region"/>
    <property type="match status" value="1"/>
</dbReference>
<sequence>MKDLRKSIIKRLMPYLMKYWFLLLLAFAMTIGSNLLALLGPLLSGYAVDAIEPGKGLVNFQRVFQYAGLMAVFYLASSVLSYLLSVLMITISRKVVYEMRKDVFDRMLSLPAGYYDTHQTGDIISRISYDIDMVNESLSSDLIQILTTLVTVVGALYMMVIISPRLVLVFVITVPLSGLMTRFITSRTRPLFRARSKSLGALNGFVEEKVTGQKTIKAYCEEEEVISKFSIRNREAVESYYKSEYYGSMTGPMVNFINNLSLTLISIFGAFFYLTGSMTVGQISSFVLYSRKFSGPINEAANIMNDLQSALAAAERVFKLMDEIPEKEDSTDAVVLSDLNHPVVGCVEFSHVNFGYEPGKPILQDLSLKADPGKLIAIVGPTGAGKTTIINLLMRFYDVNKGRILIDGLDIRAVTRESLRKAFSMVLQETWLFQGTIYENLAYGKEGATLEEVMEAAKAARIHSFIEQLPNGYDTVLKEDGTNISKGQKQLLTIARAMLLDSKILILDEATSNVDTRTEIRIQQAMRRLMAGKTCFVIAHRLSTIQNADLIAVIYQGEVAEQGTHQSLMEKRGRYYEMVMAQYDS</sequence>
<dbReference type="PANTHER" id="PTHR43394">
    <property type="entry name" value="ATP-DEPENDENT PERMEASE MDL1, MITOCHONDRIAL"/>
    <property type="match status" value="1"/>
</dbReference>
<proteinExistence type="predicted"/>
<dbReference type="InterPro" id="IPR003593">
    <property type="entry name" value="AAA+_ATPase"/>
</dbReference>
<reference evidence="12 13" key="1">
    <citation type="submission" date="2018-07" db="EMBL/GenBank/DDBJ databases">
        <title>New species, Clostridium PI-S10-A1B.</title>
        <authorList>
            <person name="Krishna G."/>
            <person name="Summeta K."/>
            <person name="Shikha S."/>
            <person name="Prabhu P.B."/>
            <person name="Suresh K."/>
        </authorList>
    </citation>
    <scope>NUCLEOTIDE SEQUENCE [LARGE SCALE GENOMIC DNA]</scope>
    <source>
        <strain evidence="12 13">PI-S10-A1B</strain>
    </source>
</reference>
<evidence type="ECO:0000313" key="13">
    <source>
        <dbReference type="Proteomes" id="UP000260680"/>
    </source>
</evidence>
<dbReference type="SMART" id="SM00382">
    <property type="entry name" value="AAA"/>
    <property type="match status" value="1"/>
</dbReference>
<dbReference type="InterPro" id="IPR027417">
    <property type="entry name" value="P-loop_NTPase"/>
</dbReference>
<evidence type="ECO:0000256" key="1">
    <source>
        <dbReference type="ARBA" id="ARBA00004651"/>
    </source>
</evidence>
<dbReference type="GO" id="GO:0016887">
    <property type="term" value="F:ATP hydrolysis activity"/>
    <property type="evidence" value="ECO:0007669"/>
    <property type="project" value="InterPro"/>
</dbReference>
<feature type="domain" description="ABC transporter" evidence="10">
    <location>
        <begin position="347"/>
        <end position="581"/>
    </location>
</feature>
<evidence type="ECO:0000256" key="3">
    <source>
        <dbReference type="ARBA" id="ARBA00022475"/>
    </source>
</evidence>
<evidence type="ECO:0000256" key="5">
    <source>
        <dbReference type="ARBA" id="ARBA00022741"/>
    </source>
</evidence>
<dbReference type="InterPro" id="IPR003439">
    <property type="entry name" value="ABC_transporter-like_ATP-bd"/>
</dbReference>
<evidence type="ECO:0000313" key="12">
    <source>
        <dbReference type="EMBL" id="RFZ77034.1"/>
    </source>
</evidence>
<protein>
    <submittedName>
        <fullName evidence="12">ABC transporter ATP-binding protein</fullName>
    </submittedName>
</protein>